<dbReference type="EMBL" id="PKUQ01000022">
    <property type="protein sequence ID" value="PLW76830.1"/>
    <property type="molecule type" value="Genomic_DNA"/>
</dbReference>
<reference evidence="2 3" key="1">
    <citation type="submission" date="2018-01" db="EMBL/GenBank/DDBJ databases">
        <title>The draft genome sequence of Cohaesibacter sp. H1304.</title>
        <authorList>
            <person name="Wang N.-N."/>
            <person name="Du Z.-J."/>
        </authorList>
    </citation>
    <scope>NUCLEOTIDE SEQUENCE [LARGE SCALE GENOMIC DNA]</scope>
    <source>
        <strain evidence="2 3">H1304</strain>
    </source>
</reference>
<dbReference type="Proteomes" id="UP000234881">
    <property type="component" value="Unassembled WGS sequence"/>
</dbReference>
<evidence type="ECO:0000313" key="2">
    <source>
        <dbReference type="EMBL" id="PLW76830.1"/>
    </source>
</evidence>
<dbReference type="InterPro" id="IPR011740">
    <property type="entry name" value="DUF2460"/>
</dbReference>
<proteinExistence type="predicted"/>
<dbReference type="AlphaFoldDB" id="A0A2N5XQV9"/>
<dbReference type="OrthoDB" id="1685145at2"/>
<sequence>MDLGATGGPKRRTQVVMAGSGREDRNQQWANSQRTWNVATGVRDIEETEEISASLGHLV</sequence>
<evidence type="ECO:0000259" key="1">
    <source>
        <dbReference type="Pfam" id="PF09343"/>
    </source>
</evidence>
<keyword evidence="3" id="KW-1185">Reference proteome</keyword>
<dbReference type="Pfam" id="PF09343">
    <property type="entry name" value="DUF2460"/>
    <property type="match status" value="1"/>
</dbReference>
<comment type="caution">
    <text evidence="2">The sequence shown here is derived from an EMBL/GenBank/DDBJ whole genome shotgun (WGS) entry which is preliminary data.</text>
</comment>
<gene>
    <name evidence="2" type="ORF">C0081_12275</name>
</gene>
<accession>A0A2N5XQV9</accession>
<protein>
    <recommendedName>
        <fullName evidence="1">DUF2460 domain-containing protein</fullName>
    </recommendedName>
</protein>
<name>A0A2N5XQV9_9HYPH</name>
<organism evidence="2 3">
    <name type="scientific">Cohaesibacter celericrescens</name>
    <dbReference type="NCBI Taxonomy" id="2067669"/>
    <lineage>
        <taxon>Bacteria</taxon>
        <taxon>Pseudomonadati</taxon>
        <taxon>Pseudomonadota</taxon>
        <taxon>Alphaproteobacteria</taxon>
        <taxon>Hyphomicrobiales</taxon>
        <taxon>Cohaesibacteraceae</taxon>
    </lineage>
</organism>
<dbReference type="RefSeq" id="WP_101534118.1">
    <property type="nucleotide sequence ID" value="NZ_JBFHIU010000048.1"/>
</dbReference>
<feature type="domain" description="DUF2460" evidence="1">
    <location>
        <begin position="3"/>
        <end position="53"/>
    </location>
</feature>
<evidence type="ECO:0000313" key="3">
    <source>
        <dbReference type="Proteomes" id="UP000234881"/>
    </source>
</evidence>